<dbReference type="InterPro" id="IPR043519">
    <property type="entry name" value="NT_sf"/>
</dbReference>
<dbReference type="GO" id="GO:0005829">
    <property type="term" value="C:cytosol"/>
    <property type="evidence" value="ECO:0007669"/>
    <property type="project" value="TreeGrafter"/>
</dbReference>
<evidence type="ECO:0000256" key="6">
    <source>
        <dbReference type="ARBA" id="ARBA00023268"/>
    </source>
</evidence>
<dbReference type="Gene3D" id="3.30.460.10">
    <property type="entry name" value="Beta Polymerase, domain 2"/>
    <property type="match status" value="2"/>
</dbReference>
<proteinExistence type="predicted"/>
<keyword evidence="5" id="KW-0460">Magnesium</keyword>
<dbReference type="AlphaFoldDB" id="A0A934WI74"/>
<feature type="domain" description="PII-uridylyltransferase/Glutamine-synthetase adenylyltransferase" evidence="8">
    <location>
        <begin position="302"/>
        <end position="446"/>
    </location>
</feature>
<name>A0A934WI74_9RHOB</name>
<organism evidence="9 10">
    <name type="scientific">Rhodobaculum claviforme</name>
    <dbReference type="NCBI Taxonomy" id="1549854"/>
    <lineage>
        <taxon>Bacteria</taxon>
        <taxon>Pseudomonadati</taxon>
        <taxon>Pseudomonadota</taxon>
        <taxon>Alphaproteobacteria</taxon>
        <taxon>Rhodobacterales</taxon>
        <taxon>Paracoccaceae</taxon>
        <taxon>Rhodobaculum</taxon>
    </lineage>
</organism>
<feature type="domain" description="Glutamate-ammonia ligase adenylyltransferase repeated" evidence="7">
    <location>
        <begin position="536"/>
        <end position="777"/>
    </location>
</feature>
<dbReference type="GO" id="GO:0005524">
    <property type="term" value="F:ATP binding"/>
    <property type="evidence" value="ECO:0007669"/>
    <property type="project" value="UniProtKB-KW"/>
</dbReference>
<dbReference type="PANTHER" id="PTHR30621">
    <property type="entry name" value="GLUTAMINE SYNTHETASE ADENYLYLTRANSFERASE"/>
    <property type="match status" value="1"/>
</dbReference>
<gene>
    <name evidence="9" type="ORF">CCR87_04135</name>
</gene>
<evidence type="ECO:0000256" key="1">
    <source>
        <dbReference type="ARBA" id="ARBA00022679"/>
    </source>
</evidence>
<dbReference type="SUPFAM" id="SSF81593">
    <property type="entry name" value="Nucleotidyltransferase substrate binding subunit/domain"/>
    <property type="match status" value="2"/>
</dbReference>
<reference evidence="9" key="2">
    <citation type="journal article" date="2020" name="Microorganisms">
        <title>Osmotic Adaptation and Compatible Solute Biosynthesis of Phototrophic Bacteria as Revealed from Genome Analyses.</title>
        <authorList>
            <person name="Imhoff J.F."/>
            <person name="Rahn T."/>
            <person name="Kunzel S."/>
            <person name="Keller A."/>
            <person name="Neulinger S.C."/>
        </authorList>
    </citation>
    <scope>NUCLEOTIDE SEQUENCE</scope>
    <source>
        <strain evidence="9">LMG 28126</strain>
    </source>
</reference>
<dbReference type="Gene3D" id="1.20.120.330">
    <property type="entry name" value="Nucleotidyltransferases domain 2"/>
    <property type="match status" value="2"/>
</dbReference>
<reference evidence="9" key="1">
    <citation type="submission" date="2017-05" db="EMBL/GenBank/DDBJ databases">
        <authorList>
            <person name="Imhoff J.F."/>
            <person name="Rahn T."/>
            <person name="Kuenzel S."/>
            <person name="Neulinger S.C."/>
        </authorList>
    </citation>
    <scope>NUCLEOTIDE SEQUENCE</scope>
    <source>
        <strain evidence="9">LMG 28126</strain>
    </source>
</reference>
<dbReference type="Pfam" id="PF03710">
    <property type="entry name" value="GlnE"/>
    <property type="match status" value="2"/>
</dbReference>
<dbReference type="PANTHER" id="PTHR30621:SF0">
    <property type="entry name" value="BIFUNCTIONAL GLUTAMINE SYNTHETASE ADENYLYLTRANSFERASE_ADENYLYL-REMOVING ENZYME"/>
    <property type="match status" value="1"/>
</dbReference>
<keyword evidence="6" id="KW-0511">Multifunctional enzyme</keyword>
<dbReference type="Proteomes" id="UP000706333">
    <property type="component" value="Unassembled WGS sequence"/>
</dbReference>
<keyword evidence="1" id="KW-0808">Transferase</keyword>
<dbReference type="EMBL" id="NHSD01000135">
    <property type="protein sequence ID" value="MBK5926551.1"/>
    <property type="molecule type" value="Genomic_DNA"/>
</dbReference>
<keyword evidence="3" id="KW-0547">Nucleotide-binding</keyword>
<dbReference type="InterPro" id="IPR023057">
    <property type="entry name" value="GlnE"/>
</dbReference>
<keyword evidence="4" id="KW-0067">ATP-binding</keyword>
<comment type="caution">
    <text evidence="9">The sequence shown here is derived from an EMBL/GenBank/DDBJ whole genome shotgun (WGS) entry which is preliminary data.</text>
</comment>
<accession>A0A934WI74</accession>
<keyword evidence="2 9" id="KW-0548">Nucleotidyltransferase</keyword>
<evidence type="ECO:0000256" key="5">
    <source>
        <dbReference type="ARBA" id="ARBA00022842"/>
    </source>
</evidence>
<evidence type="ECO:0000256" key="4">
    <source>
        <dbReference type="ARBA" id="ARBA00022840"/>
    </source>
</evidence>
<keyword evidence="10" id="KW-1185">Reference proteome</keyword>
<evidence type="ECO:0000259" key="8">
    <source>
        <dbReference type="Pfam" id="PF08335"/>
    </source>
</evidence>
<dbReference type="SUPFAM" id="SSF81301">
    <property type="entry name" value="Nucleotidyltransferase"/>
    <property type="match status" value="2"/>
</dbReference>
<sequence length="933" mass="101261">MDAPAPFAARLTRCPLPHDPQAGHEARAALPDAPPEVAELIAGAAGCSPFLRELTLRHADWLAPALAGPPEVALDAALGDADRPLSDLPRALRRAKARVALLVALADLGGVWRLEEVTGALTRLADHAVDTALRALVAEEIRRGKIPGATPDDAATAAGMVVFAMGKMGAAELNYSSDIDLICLFDDDRFDGPAEQMEARAAFIRVTRKLTALIADRTADGYVFRTDLRLRPDASVMPVCLSMEAAERYYESFGRTWERAAWIKARPCAGDLEAGARYMRRMAPFVWRRHLDYAAIQDAHDMRLRIRAHKGLAGARAHIPLEGHDIKLGAGGIREIEFFTQTRQLIAGGRDADLRDPATQPALAQLAHKGWVPGMVAQTLTAAYRAHREVEHRLQMVADAQTQKLPTRPEDMDRLARFQGMGDTDAWRRELVDRLEQVSELTEGFFAPTGQPGARDPDLSEAARALVARWDTYPALRSERGAEIFRRLRPEILSQLMASDDPDAALARFDGFMAGLPAGVQLFSLFEANPQLIDLIVDICATAPRLSQYLARNAAVLDAVIGGDFFAPWPDRAALSAALGKRLAGVADYERKLDAARTWAREWHFRVGVHHLRGLIDAFEAASQYAALAEACVAALWDPVCAEFARRHGPQPGRGAVVLGMGSLGAGRLNAASDLDLIVIYDAAGAEASQGARPLDVKTYFARLTKALVTALAAPMAEGRLYEVDMRLRPSGRQGPVATALAAFCDYQSNDAWTWEHLALTRARAIAGSGALGAEVEAFRRQLLADKGAGARVSQDVADMRRRLAEAKPPRGPWDCRLGPGRLQEIELFAQTAALRAGHPARTPEAQLAAGIRAGWPTRDEGEALLRAYRLCWRLHCAGRLLSDAAPDPEHLGPAATAFLLRETDRPDTVTLARDLVALATAADRIITARLAP</sequence>
<evidence type="ECO:0000313" key="10">
    <source>
        <dbReference type="Proteomes" id="UP000706333"/>
    </source>
</evidence>
<evidence type="ECO:0000259" key="7">
    <source>
        <dbReference type="Pfam" id="PF03710"/>
    </source>
</evidence>
<dbReference type="InterPro" id="IPR013546">
    <property type="entry name" value="PII_UdlTrfase/GS_AdlTrfase"/>
</dbReference>
<evidence type="ECO:0000256" key="3">
    <source>
        <dbReference type="ARBA" id="ARBA00022741"/>
    </source>
</evidence>
<dbReference type="CDD" id="cd05401">
    <property type="entry name" value="NT_GlnE_GlnD_like"/>
    <property type="match status" value="2"/>
</dbReference>
<protein>
    <submittedName>
        <fullName evidence="9">Glutamine-synthetase adenylyltransferase</fullName>
    </submittedName>
</protein>
<dbReference type="InterPro" id="IPR005190">
    <property type="entry name" value="GlnE_rpt_dom"/>
</dbReference>
<dbReference type="Pfam" id="PF08335">
    <property type="entry name" value="GlnD_UR_UTase"/>
    <property type="match status" value="1"/>
</dbReference>
<evidence type="ECO:0000313" key="9">
    <source>
        <dbReference type="EMBL" id="MBK5926551.1"/>
    </source>
</evidence>
<dbReference type="GO" id="GO:0008882">
    <property type="term" value="F:[glutamate-ammonia-ligase] adenylyltransferase activity"/>
    <property type="evidence" value="ECO:0007669"/>
    <property type="project" value="InterPro"/>
</dbReference>
<feature type="domain" description="Glutamate-ammonia ligase adenylyltransferase repeated" evidence="7">
    <location>
        <begin position="86"/>
        <end position="277"/>
    </location>
</feature>
<dbReference type="GO" id="GO:0000820">
    <property type="term" value="P:regulation of glutamine family amino acid metabolic process"/>
    <property type="evidence" value="ECO:0007669"/>
    <property type="project" value="TreeGrafter"/>
</dbReference>
<dbReference type="RefSeq" id="WP_201156319.1">
    <property type="nucleotide sequence ID" value="NZ_NHSD01000135.1"/>
</dbReference>
<evidence type="ECO:0000256" key="2">
    <source>
        <dbReference type="ARBA" id="ARBA00022695"/>
    </source>
</evidence>